<evidence type="ECO:0000256" key="6">
    <source>
        <dbReference type="ARBA" id="ARBA00023027"/>
    </source>
</evidence>
<keyword evidence="5" id="KW-0560">Oxidoreductase</keyword>
<reference evidence="10" key="1">
    <citation type="submission" date="2020-06" db="EMBL/GenBank/DDBJ databases">
        <title>Characterization of fructooligosaccharide metabolism and fructooligosaccharide-degrading enzymes in human commensal butyrate producers.</title>
        <authorList>
            <person name="Tanno H."/>
            <person name="Fujii T."/>
            <person name="Hirano K."/>
            <person name="Maeno S."/>
            <person name="Tonozuka T."/>
            <person name="Sakamoto M."/>
            <person name="Ohkuma M."/>
            <person name="Tochio T."/>
            <person name="Endo A."/>
        </authorList>
    </citation>
    <scope>NUCLEOTIDE SEQUENCE</scope>
    <source>
        <strain evidence="10">JCM 17466</strain>
    </source>
</reference>
<keyword evidence="3" id="KW-0479">Metal-binding</keyword>
<evidence type="ECO:0000256" key="4">
    <source>
        <dbReference type="ARBA" id="ARBA00022857"/>
    </source>
</evidence>
<dbReference type="Proteomes" id="UP000613208">
    <property type="component" value="Unassembled WGS sequence"/>
</dbReference>
<accession>A0A916Q6U1</accession>
<keyword evidence="6" id="KW-0520">NAD</keyword>
<evidence type="ECO:0000256" key="3">
    <source>
        <dbReference type="ARBA" id="ARBA00022723"/>
    </source>
</evidence>
<keyword evidence="4" id="KW-0521">NADP</keyword>
<protein>
    <submittedName>
        <fullName evidence="10">Glycerol-1-phosphate dehydrogenase [NAD(P)+]</fullName>
    </submittedName>
</protein>
<sequence>MRYWQEYLRDINMDEILNMQINDMAKVEFECSCGRKHFLDIDKIVMGQGVISRLPEILSDYVKEKIYILYDQNTYRAAGRKVKEVLEDADFQVKCTVLDSGDQILIPDEKAVGKMFMELEAGTGMIVAVGSGTLNDMAKYMSSRTKIPYTIVCTAPSMDGYASSGAPLMNGGRKISYTATLAYAIVGDTDVMKEAPMRMILAGYGDIIGKLTCLADWRLSHELTGEYYCETIVKLVQKAIQKVVDHRKGLEQRQEEAVRYLIEALTLTGVAMGLAGNSRPASGAEHMLSHYWEMKVIARGENPELHGIKVGIATPVIAEVFDEMQDLFPESVKEMAPSADQIKTLMKEAGAPIKPQEAGLDKDLFYRGILEGNTVRDRFSILDLAVKENRIERIARKITDEYYQE</sequence>
<dbReference type="PANTHER" id="PTHR43616:SF5">
    <property type="entry name" value="GLYCEROL DEHYDROGENASE 1"/>
    <property type="match status" value="1"/>
</dbReference>
<evidence type="ECO:0000313" key="11">
    <source>
        <dbReference type="Proteomes" id="UP000613208"/>
    </source>
</evidence>
<keyword evidence="11" id="KW-1185">Reference proteome</keyword>
<evidence type="ECO:0000256" key="5">
    <source>
        <dbReference type="ARBA" id="ARBA00023002"/>
    </source>
</evidence>
<keyword evidence="7" id="KW-0443">Lipid metabolism</keyword>
<dbReference type="GO" id="GO:0046872">
    <property type="term" value="F:metal ion binding"/>
    <property type="evidence" value="ECO:0007669"/>
    <property type="project" value="UniProtKB-KW"/>
</dbReference>
<keyword evidence="1" id="KW-0963">Cytoplasm</keyword>
<evidence type="ECO:0000256" key="2">
    <source>
        <dbReference type="ARBA" id="ARBA00022516"/>
    </source>
</evidence>
<evidence type="ECO:0000256" key="8">
    <source>
        <dbReference type="ARBA" id="ARBA00023209"/>
    </source>
</evidence>
<keyword evidence="8" id="KW-0594">Phospholipid biosynthesis</keyword>
<keyword evidence="9" id="KW-1208">Phospholipid metabolism</keyword>
<dbReference type="PANTHER" id="PTHR43616">
    <property type="entry name" value="GLYCEROL DEHYDROGENASE"/>
    <property type="match status" value="1"/>
</dbReference>
<comment type="caution">
    <text evidence="10">The sequence shown here is derived from an EMBL/GenBank/DDBJ whole genome shotgun (WGS) entry which is preliminary data.</text>
</comment>
<dbReference type="AlphaFoldDB" id="A0A916Q6U1"/>
<gene>
    <name evidence="10" type="primary">egsA</name>
    <name evidence="10" type="ORF">ANBU17_18210</name>
</gene>
<dbReference type="Gene3D" id="3.40.50.1970">
    <property type="match status" value="1"/>
</dbReference>
<evidence type="ECO:0000313" key="10">
    <source>
        <dbReference type="EMBL" id="GFO85474.1"/>
    </source>
</evidence>
<dbReference type="CDD" id="cd08175">
    <property type="entry name" value="G1PDH"/>
    <property type="match status" value="1"/>
</dbReference>
<dbReference type="InterPro" id="IPR016205">
    <property type="entry name" value="Glycerol_DH"/>
</dbReference>
<evidence type="ECO:0000256" key="7">
    <source>
        <dbReference type="ARBA" id="ARBA00023098"/>
    </source>
</evidence>
<proteinExistence type="predicted"/>
<dbReference type="EMBL" id="BLYI01000042">
    <property type="protein sequence ID" value="GFO85474.1"/>
    <property type="molecule type" value="Genomic_DNA"/>
</dbReference>
<dbReference type="InterPro" id="IPR032837">
    <property type="entry name" value="G1PDH"/>
</dbReference>
<evidence type="ECO:0000256" key="9">
    <source>
        <dbReference type="ARBA" id="ARBA00023264"/>
    </source>
</evidence>
<dbReference type="GO" id="GO:0008654">
    <property type="term" value="P:phospholipid biosynthetic process"/>
    <property type="evidence" value="ECO:0007669"/>
    <property type="project" value="UniProtKB-KW"/>
</dbReference>
<dbReference type="SUPFAM" id="SSF56796">
    <property type="entry name" value="Dehydroquinate synthase-like"/>
    <property type="match status" value="1"/>
</dbReference>
<keyword evidence="2" id="KW-0444">Lipid biosynthesis</keyword>
<name>A0A916Q6U1_9FIRM</name>
<dbReference type="Gene3D" id="1.20.1090.10">
    <property type="entry name" value="Dehydroquinate synthase-like - alpha domain"/>
    <property type="match status" value="1"/>
</dbReference>
<dbReference type="GO" id="GO:0016614">
    <property type="term" value="F:oxidoreductase activity, acting on CH-OH group of donors"/>
    <property type="evidence" value="ECO:0007669"/>
    <property type="project" value="InterPro"/>
</dbReference>
<organism evidence="10 11">
    <name type="scientific">Anaerostipes butyraticus</name>
    <dbReference type="NCBI Taxonomy" id="645466"/>
    <lineage>
        <taxon>Bacteria</taxon>
        <taxon>Bacillati</taxon>
        <taxon>Bacillota</taxon>
        <taxon>Clostridia</taxon>
        <taxon>Lachnospirales</taxon>
        <taxon>Lachnospiraceae</taxon>
        <taxon>Anaerostipes</taxon>
    </lineage>
</organism>
<evidence type="ECO:0000256" key="1">
    <source>
        <dbReference type="ARBA" id="ARBA00022490"/>
    </source>
</evidence>
<dbReference type="Pfam" id="PF13685">
    <property type="entry name" value="Fe-ADH_2"/>
    <property type="match status" value="1"/>
</dbReference>
<dbReference type="RefSeq" id="WP_308805591.1">
    <property type="nucleotide sequence ID" value="NZ_BLYI01000042.1"/>
</dbReference>